<keyword evidence="6" id="KW-1185">Reference proteome</keyword>
<dbReference type="PRINTS" id="PR00032">
    <property type="entry name" value="HTHARAC"/>
</dbReference>
<evidence type="ECO:0000313" key="5">
    <source>
        <dbReference type="EMBL" id="MEO1771130.1"/>
    </source>
</evidence>
<evidence type="ECO:0000256" key="1">
    <source>
        <dbReference type="ARBA" id="ARBA00023015"/>
    </source>
</evidence>
<feature type="domain" description="HTH araC/xylS-type" evidence="4">
    <location>
        <begin position="176"/>
        <end position="274"/>
    </location>
</feature>
<dbReference type="Pfam" id="PF02311">
    <property type="entry name" value="AraC_binding"/>
    <property type="match status" value="1"/>
</dbReference>
<organism evidence="5 6">
    <name type="scientific">Candidatus Enterococcus ferrettii</name>
    <dbReference type="NCBI Taxonomy" id="2815324"/>
    <lineage>
        <taxon>Bacteria</taxon>
        <taxon>Bacillati</taxon>
        <taxon>Bacillota</taxon>
        <taxon>Bacilli</taxon>
        <taxon>Lactobacillales</taxon>
        <taxon>Enterococcaceae</taxon>
        <taxon>Enterococcus</taxon>
    </lineage>
</organism>
<accession>A0ABV0ER59</accession>
<dbReference type="SMART" id="SM00342">
    <property type="entry name" value="HTH_ARAC"/>
    <property type="match status" value="1"/>
</dbReference>
<dbReference type="InterPro" id="IPR020449">
    <property type="entry name" value="Tscrpt_reg_AraC-type_HTH"/>
</dbReference>
<dbReference type="Pfam" id="PF12833">
    <property type="entry name" value="HTH_18"/>
    <property type="match status" value="1"/>
</dbReference>
<keyword evidence="2" id="KW-0238">DNA-binding</keyword>
<protein>
    <recommendedName>
        <fullName evidence="4">HTH araC/xylS-type domain-containing protein</fullName>
    </recommendedName>
</protein>
<dbReference type="RefSeq" id="WP_207702249.1">
    <property type="nucleotide sequence ID" value="NZ_JAFREL020000002.1"/>
</dbReference>
<sequence>MSSESFKDIYFKEDCFSDLFCFNVGHEVCSRGHRFGPSLRENYLIHFVVRGKGSYKVDQKTYHLGQGDFFLIRPNELIDYQADLVDPWEYYWFGFGGSEVEKILEAHGWQPNHYTGSATATTEIQKKIEGFMELDFSRYNQKLFNQAKFLEIFASFKGDTDYEATHAGTLEKRYSELFALYVKNNYYRENLTIEEIAKSMYLHPTYFSQVIKSELQLTAMEYLKSYRMNKASMLLMTTDASIEEISQAVGYQNRHSFTRAFKQKFQVSPSEYRK</sequence>
<comment type="caution">
    <text evidence="5">The sequence shown here is derived from an EMBL/GenBank/DDBJ whole genome shotgun (WGS) entry which is preliminary data.</text>
</comment>
<keyword evidence="1" id="KW-0805">Transcription regulation</keyword>
<dbReference type="SUPFAM" id="SSF46689">
    <property type="entry name" value="Homeodomain-like"/>
    <property type="match status" value="1"/>
</dbReference>
<dbReference type="InterPro" id="IPR018060">
    <property type="entry name" value="HTH_AraC"/>
</dbReference>
<dbReference type="SUPFAM" id="SSF51215">
    <property type="entry name" value="Regulatory protein AraC"/>
    <property type="match status" value="1"/>
</dbReference>
<dbReference type="CDD" id="cd06986">
    <property type="entry name" value="cupin_MmsR-like_N"/>
    <property type="match status" value="1"/>
</dbReference>
<gene>
    <name evidence="5" type="ORF">JZO67_003105</name>
</gene>
<evidence type="ECO:0000256" key="2">
    <source>
        <dbReference type="ARBA" id="ARBA00023125"/>
    </source>
</evidence>
<evidence type="ECO:0000259" key="4">
    <source>
        <dbReference type="PROSITE" id="PS01124"/>
    </source>
</evidence>
<keyword evidence="3" id="KW-0804">Transcription</keyword>
<dbReference type="PANTHER" id="PTHR43280:SF30">
    <property type="entry name" value="MMSAB OPERON REGULATORY PROTEIN"/>
    <property type="match status" value="1"/>
</dbReference>
<evidence type="ECO:0000256" key="3">
    <source>
        <dbReference type="ARBA" id="ARBA00023163"/>
    </source>
</evidence>
<reference evidence="5 6" key="1">
    <citation type="submission" date="2021-03" db="EMBL/GenBank/DDBJ databases">
        <authorList>
            <person name="Gilmore M.S."/>
            <person name="Schwartzman J."/>
            <person name="Van Tyne D."/>
            <person name="Martin M."/>
            <person name="Earl A.M."/>
            <person name="Manson A.L."/>
            <person name="Straub T."/>
            <person name="Salamzade R."/>
            <person name="Saavedra J."/>
            <person name="Lebreton F."/>
            <person name="Prichula J."/>
            <person name="Schaufler K."/>
            <person name="Gaca A."/>
            <person name="Sgardioli B."/>
            <person name="Wagenaar J."/>
            <person name="Strong T."/>
        </authorList>
    </citation>
    <scope>NUCLEOTIDE SEQUENCE [LARGE SCALE GENOMIC DNA]</scope>
    <source>
        <strain evidence="5 6">665A</strain>
    </source>
</reference>
<evidence type="ECO:0000313" key="6">
    <source>
        <dbReference type="Proteomes" id="UP000664357"/>
    </source>
</evidence>
<dbReference type="InterPro" id="IPR018062">
    <property type="entry name" value="HTH_AraC-typ_CS"/>
</dbReference>
<name>A0ABV0ER59_9ENTE</name>
<dbReference type="InterPro" id="IPR003313">
    <property type="entry name" value="AraC-bd"/>
</dbReference>
<dbReference type="PROSITE" id="PS01124">
    <property type="entry name" value="HTH_ARAC_FAMILY_2"/>
    <property type="match status" value="1"/>
</dbReference>
<dbReference type="InterPro" id="IPR009057">
    <property type="entry name" value="Homeodomain-like_sf"/>
</dbReference>
<dbReference type="PROSITE" id="PS00041">
    <property type="entry name" value="HTH_ARAC_FAMILY_1"/>
    <property type="match status" value="1"/>
</dbReference>
<dbReference type="Gene3D" id="1.10.10.60">
    <property type="entry name" value="Homeodomain-like"/>
    <property type="match status" value="2"/>
</dbReference>
<dbReference type="Gene3D" id="2.60.120.280">
    <property type="entry name" value="Regulatory protein AraC"/>
    <property type="match status" value="1"/>
</dbReference>
<dbReference type="Proteomes" id="UP000664357">
    <property type="component" value="Unassembled WGS sequence"/>
</dbReference>
<dbReference type="EMBL" id="JAFREL020000002">
    <property type="protein sequence ID" value="MEO1771130.1"/>
    <property type="molecule type" value="Genomic_DNA"/>
</dbReference>
<dbReference type="PANTHER" id="PTHR43280">
    <property type="entry name" value="ARAC-FAMILY TRANSCRIPTIONAL REGULATOR"/>
    <property type="match status" value="1"/>
</dbReference>
<reference evidence="5 6" key="2">
    <citation type="submission" date="2024-02" db="EMBL/GenBank/DDBJ databases">
        <title>The Genome Sequence of Enterococcus sp. DIV0159.</title>
        <authorList>
            <person name="Earl A."/>
            <person name="Manson A."/>
            <person name="Gilmore M."/>
            <person name="Sanders J."/>
            <person name="Shea T."/>
            <person name="Howe W."/>
            <person name="Livny J."/>
            <person name="Cuomo C."/>
            <person name="Neafsey D."/>
            <person name="Birren B."/>
        </authorList>
    </citation>
    <scope>NUCLEOTIDE SEQUENCE [LARGE SCALE GENOMIC DNA]</scope>
    <source>
        <strain evidence="5 6">665A</strain>
    </source>
</reference>
<proteinExistence type="predicted"/>
<dbReference type="InterPro" id="IPR037923">
    <property type="entry name" value="HTH-like"/>
</dbReference>